<dbReference type="PANTHER" id="PTHR23517">
    <property type="entry name" value="RESISTANCE PROTEIN MDTM, PUTATIVE-RELATED-RELATED"/>
    <property type="match status" value="1"/>
</dbReference>
<feature type="transmembrane region" description="Helical" evidence="7">
    <location>
        <begin position="381"/>
        <end position="400"/>
    </location>
</feature>
<accession>A0A0K9XFV2</accession>
<dbReference type="Proteomes" id="UP000037288">
    <property type="component" value="Unassembled WGS sequence"/>
</dbReference>
<evidence type="ECO:0000256" key="7">
    <source>
        <dbReference type="SAM" id="Phobius"/>
    </source>
</evidence>
<feature type="transmembrane region" description="Helical" evidence="7">
    <location>
        <begin position="251"/>
        <end position="272"/>
    </location>
</feature>
<dbReference type="InterPro" id="IPR050171">
    <property type="entry name" value="MFS_Transporters"/>
</dbReference>
<dbReference type="GO" id="GO:0022857">
    <property type="term" value="F:transmembrane transporter activity"/>
    <property type="evidence" value="ECO:0007669"/>
    <property type="project" value="InterPro"/>
</dbReference>
<feature type="transmembrane region" description="Helical" evidence="7">
    <location>
        <begin position="82"/>
        <end position="100"/>
    </location>
</feature>
<evidence type="ECO:0000256" key="4">
    <source>
        <dbReference type="ARBA" id="ARBA00022692"/>
    </source>
</evidence>
<dbReference type="PATRIC" id="fig|1678637.3.peg.2575"/>
<reference evidence="9" key="1">
    <citation type="submission" date="2015-07" db="EMBL/GenBank/DDBJ databases">
        <title>Draft genome sequence of Streptomyces sp. CMAA 1322, a bacterium isolated from Caatinga biome, from dry forest semiarid of Brazil.</title>
        <authorList>
            <person name="Santos S.N."/>
            <person name="Gacesa R."/>
            <person name="Taketani R.G."/>
            <person name="Long P.F."/>
            <person name="Melo I.S."/>
        </authorList>
    </citation>
    <scope>NUCLEOTIDE SEQUENCE [LARGE SCALE GENOMIC DNA]</scope>
    <source>
        <strain evidence="9">CMAA 1322</strain>
    </source>
</reference>
<organism evidence="8 9">
    <name type="scientific">Streptomyces caatingaensis</name>
    <dbReference type="NCBI Taxonomy" id="1678637"/>
    <lineage>
        <taxon>Bacteria</taxon>
        <taxon>Bacillati</taxon>
        <taxon>Actinomycetota</taxon>
        <taxon>Actinomycetes</taxon>
        <taxon>Kitasatosporales</taxon>
        <taxon>Streptomycetaceae</taxon>
        <taxon>Streptomyces</taxon>
    </lineage>
</organism>
<evidence type="ECO:0000313" key="8">
    <source>
        <dbReference type="EMBL" id="KNB52250.1"/>
    </source>
</evidence>
<name>A0A0K9XFV2_9ACTN</name>
<evidence type="ECO:0000256" key="6">
    <source>
        <dbReference type="ARBA" id="ARBA00023136"/>
    </source>
</evidence>
<gene>
    <name evidence="8" type="ORF">AC230_11920</name>
</gene>
<comment type="caution">
    <text evidence="8">The sequence shown here is derived from an EMBL/GenBank/DDBJ whole genome shotgun (WGS) entry which is preliminary data.</text>
</comment>
<keyword evidence="6 7" id="KW-0472">Membrane</keyword>
<evidence type="ECO:0000256" key="2">
    <source>
        <dbReference type="ARBA" id="ARBA00022448"/>
    </source>
</evidence>
<evidence type="ECO:0000256" key="5">
    <source>
        <dbReference type="ARBA" id="ARBA00022989"/>
    </source>
</evidence>
<keyword evidence="3" id="KW-1003">Cell membrane</keyword>
<keyword evidence="4 7" id="KW-0812">Transmembrane</keyword>
<proteinExistence type="predicted"/>
<evidence type="ECO:0000256" key="3">
    <source>
        <dbReference type="ARBA" id="ARBA00022475"/>
    </source>
</evidence>
<dbReference type="SUPFAM" id="SSF103473">
    <property type="entry name" value="MFS general substrate transporter"/>
    <property type="match status" value="1"/>
</dbReference>
<feature type="transmembrane region" description="Helical" evidence="7">
    <location>
        <begin position="293"/>
        <end position="323"/>
    </location>
</feature>
<dbReference type="Gene3D" id="1.20.1250.20">
    <property type="entry name" value="MFS general substrate transporter like domains"/>
    <property type="match status" value="1"/>
</dbReference>
<keyword evidence="2" id="KW-0813">Transport</keyword>
<dbReference type="Pfam" id="PF07690">
    <property type="entry name" value="MFS_1"/>
    <property type="match status" value="1"/>
</dbReference>
<feature type="transmembrane region" description="Helical" evidence="7">
    <location>
        <begin position="220"/>
        <end position="245"/>
    </location>
</feature>
<evidence type="ECO:0000256" key="1">
    <source>
        <dbReference type="ARBA" id="ARBA00004651"/>
    </source>
</evidence>
<comment type="subcellular location">
    <subcellularLocation>
        <location evidence="1">Cell membrane</location>
        <topology evidence="1">Multi-pass membrane protein</topology>
    </subcellularLocation>
</comment>
<feature type="transmembrane region" description="Helical" evidence="7">
    <location>
        <begin position="49"/>
        <end position="70"/>
    </location>
</feature>
<dbReference type="STRING" id="1678637.AC230_11920"/>
<dbReference type="InterPro" id="IPR011701">
    <property type="entry name" value="MFS"/>
</dbReference>
<feature type="transmembrane region" description="Helical" evidence="7">
    <location>
        <begin position="170"/>
        <end position="190"/>
    </location>
</feature>
<protein>
    <recommendedName>
        <fullName evidence="10">MFS transporter</fullName>
    </recommendedName>
</protein>
<evidence type="ECO:0008006" key="10">
    <source>
        <dbReference type="Google" id="ProtNLM"/>
    </source>
</evidence>
<keyword evidence="9" id="KW-1185">Reference proteome</keyword>
<dbReference type="InterPro" id="IPR036259">
    <property type="entry name" value="MFS_trans_sf"/>
</dbReference>
<evidence type="ECO:0000313" key="9">
    <source>
        <dbReference type="Proteomes" id="UP000037288"/>
    </source>
</evidence>
<dbReference type="EMBL" id="LFXA01000007">
    <property type="protein sequence ID" value="KNB52250.1"/>
    <property type="molecule type" value="Genomic_DNA"/>
</dbReference>
<dbReference type="AlphaFoldDB" id="A0A0K9XFV2"/>
<keyword evidence="5 7" id="KW-1133">Transmembrane helix</keyword>
<sequence>MNANRKHSIVPPRGPVRRFALVALLRSVGSGLFMSGSALFFTRVVGLDVAQVGLGLSVAAAVGLLAMVPIGRLADRFGGKPVYATLLLAQAALMCAYVTVTSFWAFLLVASLSAVADRGTSGTIGALVHAMDRQGTDRVLVRAYLRSTGNVGLSAGALLAGAALQADTALAYTLLIAGNAVMLLVAAVVLRGLQVARPPAPAAGGPRPPRFGRALRDGRYLSLTAVSGVSTLQYHVLAFAMPLWVADWTSAPRWTISAVLVVNTGLVVLLQVRASRLAGTVAGAARTAAAGGAVLAVACLVMPLSAHASALLAVLVLAVWAVVHSAGELLQSSSDFCLSFELAPDDAQGEYQSTFALGEGLARVLAPGLLSATVLAEGTPGWLGLGALLLAAGLATGAIATRASRAPAAVTVTEGT</sequence>
<dbReference type="OrthoDB" id="6803299at2"/>
<dbReference type="GO" id="GO:0005886">
    <property type="term" value="C:plasma membrane"/>
    <property type="evidence" value="ECO:0007669"/>
    <property type="project" value="UniProtKB-SubCell"/>
</dbReference>
<dbReference type="PANTHER" id="PTHR23517:SF2">
    <property type="entry name" value="MULTIDRUG RESISTANCE PROTEIN MDTH"/>
    <property type="match status" value="1"/>
</dbReference>
<dbReference type="RefSeq" id="WP_049716104.1">
    <property type="nucleotide sequence ID" value="NZ_LFXA01000007.1"/>
</dbReference>
<feature type="transmembrane region" description="Helical" evidence="7">
    <location>
        <begin position="21"/>
        <end position="43"/>
    </location>
</feature>